<dbReference type="InterPro" id="IPR042385">
    <property type="entry name" value="CD160"/>
</dbReference>
<organism evidence="4 5">
    <name type="scientific">Chrysochloris asiatica</name>
    <name type="common">Cape golden mole</name>
    <dbReference type="NCBI Taxonomy" id="185453"/>
    <lineage>
        <taxon>Eukaryota</taxon>
        <taxon>Metazoa</taxon>
        <taxon>Chordata</taxon>
        <taxon>Craniata</taxon>
        <taxon>Vertebrata</taxon>
        <taxon>Euteleostomi</taxon>
        <taxon>Mammalia</taxon>
        <taxon>Eutheria</taxon>
        <taxon>Afrotheria</taxon>
        <taxon>Chrysochloridae</taxon>
        <taxon>Chrysochlorinae</taxon>
        <taxon>Chrysochloris</taxon>
    </lineage>
</organism>
<dbReference type="CTD" id="11126"/>
<dbReference type="AlphaFoldDB" id="A0A9B0TA47"/>
<dbReference type="GO" id="GO:0005886">
    <property type="term" value="C:plasma membrane"/>
    <property type="evidence" value="ECO:0007669"/>
    <property type="project" value="TreeGrafter"/>
</dbReference>
<dbReference type="PANTHER" id="PTHR15425:SF0">
    <property type="entry name" value="CD160 ANTIGEN"/>
    <property type="match status" value="1"/>
</dbReference>
<evidence type="ECO:0000313" key="4">
    <source>
        <dbReference type="Proteomes" id="UP000504623"/>
    </source>
</evidence>
<dbReference type="OrthoDB" id="9450911at2759"/>
<dbReference type="Gene3D" id="2.60.40.10">
    <property type="entry name" value="Immunoglobulins"/>
    <property type="match status" value="1"/>
</dbReference>
<dbReference type="Proteomes" id="UP000504623">
    <property type="component" value="Unplaced"/>
</dbReference>
<dbReference type="CDD" id="cd21392">
    <property type="entry name" value="IgC2_CD160"/>
    <property type="match status" value="1"/>
</dbReference>
<dbReference type="PANTHER" id="PTHR15425">
    <property type="entry name" value="CD160 ANTIGEN"/>
    <property type="match status" value="1"/>
</dbReference>
<accession>A0A9B0TA47</accession>
<protein>
    <submittedName>
        <fullName evidence="5">CD160 antigen</fullName>
    </submittedName>
</protein>
<dbReference type="Pfam" id="PF00047">
    <property type="entry name" value="ig"/>
    <property type="match status" value="1"/>
</dbReference>
<keyword evidence="2" id="KW-0732">Signal</keyword>
<gene>
    <name evidence="5" type="primary">CD160</name>
</gene>
<evidence type="ECO:0000313" key="5">
    <source>
        <dbReference type="RefSeq" id="XP_006861756.1"/>
    </source>
</evidence>
<dbReference type="SUPFAM" id="SSF48726">
    <property type="entry name" value="Immunoglobulin"/>
    <property type="match status" value="1"/>
</dbReference>
<dbReference type="GO" id="GO:0002819">
    <property type="term" value="P:regulation of adaptive immune response"/>
    <property type="evidence" value="ECO:0007669"/>
    <property type="project" value="InterPro"/>
</dbReference>
<keyword evidence="1" id="KW-0393">Immunoglobulin domain</keyword>
<proteinExistence type="predicted"/>
<sequence length="214" mass="23883">MKLCKALMTLDRRCFALTILLVAMDIQPGGCIQISSSTSQKEQQLNLTCTVQHQKEVKGLVIFVCKNRSKDCSPETSVKQLKLEMAPRTDGANETTSQLVFTINPVTLSNSGTYQCGARSQEPDIWLQGHFISISVTEKGNYTVMGPKPKQHHEPSHSEGVPSSHFLQKMWVLLVTSLVTLQGMSSRVLSTYLKCDTFVTLVILQEKENRKPRV</sequence>
<dbReference type="GO" id="GO:0004888">
    <property type="term" value="F:transmembrane signaling receptor activity"/>
    <property type="evidence" value="ECO:0007669"/>
    <property type="project" value="InterPro"/>
</dbReference>
<name>A0A9B0TA47_CHRAS</name>
<dbReference type="InterPro" id="IPR036179">
    <property type="entry name" value="Ig-like_dom_sf"/>
</dbReference>
<evidence type="ECO:0000256" key="2">
    <source>
        <dbReference type="SAM" id="SignalP"/>
    </source>
</evidence>
<dbReference type="InterPro" id="IPR013151">
    <property type="entry name" value="Immunoglobulin_dom"/>
</dbReference>
<feature type="chain" id="PRO_5039438675" evidence="2">
    <location>
        <begin position="32"/>
        <end position="214"/>
    </location>
</feature>
<dbReference type="InterPro" id="IPR013783">
    <property type="entry name" value="Ig-like_fold"/>
</dbReference>
<keyword evidence="4" id="KW-1185">Reference proteome</keyword>
<evidence type="ECO:0000256" key="1">
    <source>
        <dbReference type="ARBA" id="ARBA00023319"/>
    </source>
</evidence>
<reference evidence="5" key="1">
    <citation type="submission" date="2025-08" db="UniProtKB">
        <authorList>
            <consortium name="RefSeq"/>
        </authorList>
    </citation>
    <scope>IDENTIFICATION</scope>
    <source>
        <tissue evidence="5">Spleen</tissue>
    </source>
</reference>
<dbReference type="GeneID" id="102825595"/>
<evidence type="ECO:0000259" key="3">
    <source>
        <dbReference type="Pfam" id="PF00047"/>
    </source>
</evidence>
<feature type="domain" description="Immunoglobulin-like beta-sandwich" evidence="3">
    <location>
        <begin position="38"/>
        <end position="117"/>
    </location>
</feature>
<dbReference type="RefSeq" id="XP_006861756.1">
    <property type="nucleotide sequence ID" value="XM_006861694.1"/>
</dbReference>
<feature type="signal peptide" evidence="2">
    <location>
        <begin position="1"/>
        <end position="31"/>
    </location>
</feature>